<dbReference type="InterPro" id="IPR052919">
    <property type="entry name" value="TA_system_RNase"/>
</dbReference>
<dbReference type="SUPFAM" id="SSF88723">
    <property type="entry name" value="PIN domain-like"/>
    <property type="match status" value="1"/>
</dbReference>
<keyword evidence="3" id="KW-1185">Reference proteome</keyword>
<dbReference type="PANTHER" id="PTHR36173:SF1">
    <property type="entry name" value="RIBONUCLEASE VAPC22"/>
    <property type="match status" value="1"/>
</dbReference>
<sequence length="135" mass="14724">MAIRNGGSASCLALIFDTHVLIWIAYDGSQIGPAVREAILSTDAPLFVSAVTAWELTDLAGRGRINPAINFAAIRDMLSLVVIDLPAELWRLAADLPNIHGDPVDRMLIAHAIHADLTLVTADRAMQRYPVRTLW</sequence>
<dbReference type="EMBL" id="SACN01000006">
    <property type="protein sequence ID" value="RVT89126.1"/>
    <property type="molecule type" value="Genomic_DNA"/>
</dbReference>
<dbReference type="Gene3D" id="3.40.50.1010">
    <property type="entry name" value="5'-nuclease"/>
    <property type="match status" value="1"/>
</dbReference>
<dbReference type="OrthoDB" id="9798990at2"/>
<evidence type="ECO:0000313" key="2">
    <source>
        <dbReference type="EMBL" id="RVT89126.1"/>
    </source>
</evidence>
<protein>
    <submittedName>
        <fullName evidence="2">Type II toxin-antitoxin system VapC family toxin</fullName>
    </submittedName>
</protein>
<dbReference type="AlphaFoldDB" id="A0A437LUS3"/>
<gene>
    <name evidence="2" type="ORF">EOD43_22665</name>
</gene>
<accession>A0A437LUS3</accession>
<dbReference type="CDD" id="cd09872">
    <property type="entry name" value="PIN_Sll0205-like"/>
    <property type="match status" value="1"/>
</dbReference>
<name>A0A437LUS3_9SPHN</name>
<dbReference type="Proteomes" id="UP000282971">
    <property type="component" value="Unassembled WGS sequence"/>
</dbReference>
<feature type="domain" description="PIN" evidence="1">
    <location>
        <begin position="15"/>
        <end position="129"/>
    </location>
</feature>
<dbReference type="PANTHER" id="PTHR36173">
    <property type="entry name" value="RIBONUCLEASE VAPC16-RELATED"/>
    <property type="match status" value="1"/>
</dbReference>
<reference evidence="2 3" key="1">
    <citation type="submission" date="2019-01" db="EMBL/GenBank/DDBJ databases">
        <authorList>
            <person name="Chen W.-M."/>
        </authorList>
    </citation>
    <scope>NUCLEOTIDE SEQUENCE [LARGE SCALE GENOMIC DNA]</scope>
    <source>
        <strain evidence="2 3">CCP-7</strain>
    </source>
</reference>
<evidence type="ECO:0000313" key="3">
    <source>
        <dbReference type="Proteomes" id="UP000282971"/>
    </source>
</evidence>
<comment type="caution">
    <text evidence="2">The sequence shown here is derived from an EMBL/GenBank/DDBJ whole genome shotgun (WGS) entry which is preliminary data.</text>
</comment>
<evidence type="ECO:0000259" key="1">
    <source>
        <dbReference type="Pfam" id="PF01850"/>
    </source>
</evidence>
<dbReference type="InterPro" id="IPR041705">
    <property type="entry name" value="PIN_Sll0205"/>
</dbReference>
<dbReference type="Pfam" id="PF01850">
    <property type="entry name" value="PIN"/>
    <property type="match status" value="1"/>
</dbReference>
<dbReference type="InterPro" id="IPR002716">
    <property type="entry name" value="PIN_dom"/>
</dbReference>
<organism evidence="2 3">
    <name type="scientific">Sphingomonas crocodyli</name>
    <dbReference type="NCBI Taxonomy" id="1979270"/>
    <lineage>
        <taxon>Bacteria</taxon>
        <taxon>Pseudomonadati</taxon>
        <taxon>Pseudomonadota</taxon>
        <taxon>Alphaproteobacteria</taxon>
        <taxon>Sphingomonadales</taxon>
        <taxon>Sphingomonadaceae</taxon>
        <taxon>Sphingomonas</taxon>
    </lineage>
</organism>
<proteinExistence type="predicted"/>
<dbReference type="InterPro" id="IPR029060">
    <property type="entry name" value="PIN-like_dom_sf"/>
</dbReference>